<dbReference type="RefSeq" id="WP_165137755.1">
    <property type="nucleotide sequence ID" value="NZ_CP049252.1"/>
</dbReference>
<proteinExistence type="predicted"/>
<organism evidence="1 2">
    <name type="scientific">Rhizobium rhizoryzae</name>
    <dbReference type="NCBI Taxonomy" id="451876"/>
    <lineage>
        <taxon>Bacteria</taxon>
        <taxon>Pseudomonadati</taxon>
        <taxon>Pseudomonadota</taxon>
        <taxon>Alphaproteobacteria</taxon>
        <taxon>Hyphomicrobiales</taxon>
        <taxon>Rhizobiaceae</taxon>
        <taxon>Rhizobium/Agrobacterium group</taxon>
        <taxon>Rhizobium</taxon>
    </lineage>
</organism>
<dbReference type="EMBL" id="JACIEC010000016">
    <property type="protein sequence ID" value="MBB4146007.1"/>
    <property type="molecule type" value="Genomic_DNA"/>
</dbReference>
<protein>
    <recommendedName>
        <fullName evidence="3">Helix-turn-helix domain-containing protein</fullName>
    </recommendedName>
</protein>
<dbReference type="AlphaFoldDB" id="A0A7W6PUA3"/>
<evidence type="ECO:0000313" key="2">
    <source>
        <dbReference type="Proteomes" id="UP000519897"/>
    </source>
</evidence>
<reference evidence="1 2" key="1">
    <citation type="submission" date="2020-08" db="EMBL/GenBank/DDBJ databases">
        <title>Genomic Encyclopedia of Type Strains, Phase IV (KMG-IV): sequencing the most valuable type-strain genomes for metagenomic binning, comparative biology and taxonomic classification.</title>
        <authorList>
            <person name="Goeker M."/>
        </authorList>
    </citation>
    <scope>NUCLEOTIDE SEQUENCE [LARGE SCALE GENOMIC DNA]</scope>
    <source>
        <strain evidence="1 2">DSM 29514</strain>
    </source>
</reference>
<accession>A0A7W6PUA3</accession>
<keyword evidence="2" id="KW-1185">Reference proteome</keyword>
<evidence type="ECO:0008006" key="3">
    <source>
        <dbReference type="Google" id="ProtNLM"/>
    </source>
</evidence>
<dbReference type="Proteomes" id="UP000519897">
    <property type="component" value="Unassembled WGS sequence"/>
</dbReference>
<comment type="caution">
    <text evidence="1">The sequence shown here is derived from an EMBL/GenBank/DDBJ whole genome shotgun (WGS) entry which is preliminary data.</text>
</comment>
<sequence>MFAMMNAALKIQGSHRTGEPVRRGSKLKGTFERAFYKALTKKEAAQLVIAADRYEKLHKEKGKRCGPLGSIAIEVLRYLTALNLLSGKTGRLEPSLARMMEKLRRSRGAINDALKALERHGFLIKIRRFEPTNNTGKGPRVKQASNAYRLTMPQRAIVALGQYFRPTSMEDKARAELAAMTAKAVERINQYGIEQMEIWAYDASPFGREAARDLKLFQERESIEQTEPGTKYSF</sequence>
<name>A0A7W6PUA3_9HYPH</name>
<gene>
    <name evidence="1" type="ORF">GGQ72_004576</name>
</gene>
<evidence type="ECO:0000313" key="1">
    <source>
        <dbReference type="EMBL" id="MBB4146007.1"/>
    </source>
</evidence>